<dbReference type="GO" id="GO:0003676">
    <property type="term" value="F:nucleic acid binding"/>
    <property type="evidence" value="ECO:0007669"/>
    <property type="project" value="InterPro"/>
</dbReference>
<dbReference type="Proteomes" id="UP000276953">
    <property type="component" value="Unassembled WGS sequence"/>
</dbReference>
<dbReference type="PROSITE" id="PS00092">
    <property type="entry name" value="N6_MTASE"/>
    <property type="match status" value="1"/>
</dbReference>
<dbReference type="GO" id="GO:0032259">
    <property type="term" value="P:methylation"/>
    <property type="evidence" value="ECO:0007669"/>
    <property type="project" value="InterPro"/>
</dbReference>
<name>A0A432DUS8_9FLAO</name>
<gene>
    <name evidence="2" type="ORF">EJ377_16085</name>
</gene>
<dbReference type="Pfam" id="PF07669">
    <property type="entry name" value="Eco57I"/>
    <property type="match status" value="1"/>
</dbReference>
<reference evidence="2 3" key="1">
    <citation type="submission" date="2018-12" db="EMBL/GenBank/DDBJ databases">
        <title>Draft Genome Sequence of Chryseobacterium arthrosphaerae strain ED882-96 Isolated from the Blood of a Patient with Liver Cirrhosis in Taiwan.</title>
        <authorList>
            <person name="Lin J.-N."/>
            <person name="Lai C.-H."/>
            <person name="Yang C.-H."/>
            <person name="Huang Y.-H."/>
        </authorList>
    </citation>
    <scope>NUCLEOTIDE SEQUENCE [LARGE SCALE GENOMIC DNA]</scope>
    <source>
        <strain evidence="2 3">ED882-96</strain>
    </source>
</reference>
<dbReference type="InterPro" id="IPR002052">
    <property type="entry name" value="DNA_methylase_N6_adenine_CS"/>
</dbReference>
<evidence type="ECO:0000313" key="3">
    <source>
        <dbReference type="Proteomes" id="UP000276953"/>
    </source>
</evidence>
<feature type="domain" description="Type II methyltransferase M.TaqI-like" evidence="1">
    <location>
        <begin position="5"/>
        <end position="23"/>
    </location>
</feature>
<evidence type="ECO:0000313" key="2">
    <source>
        <dbReference type="EMBL" id="RTZ46825.1"/>
    </source>
</evidence>
<comment type="caution">
    <text evidence="2">The sequence shown here is derived from an EMBL/GenBank/DDBJ whole genome shotgun (WGS) entry which is preliminary data.</text>
</comment>
<evidence type="ECO:0000259" key="1">
    <source>
        <dbReference type="Pfam" id="PF07669"/>
    </source>
</evidence>
<dbReference type="AlphaFoldDB" id="A0A432DUS8"/>
<dbReference type="InterPro" id="IPR011639">
    <property type="entry name" value="MethylTrfase_TaqI-like_dom"/>
</dbReference>
<proteinExistence type="predicted"/>
<accession>A0A432DUS8</accession>
<dbReference type="GO" id="GO:0009007">
    <property type="term" value="F:site-specific DNA-methyltransferase (adenine-specific) activity"/>
    <property type="evidence" value="ECO:0007669"/>
    <property type="project" value="UniProtKB-EC"/>
</dbReference>
<sequence length="26" mass="2997">MDVRSGKFDIVIGNPPYVLLQTQDYQ</sequence>
<organism evidence="2 3">
    <name type="scientific">Chryseobacterium arthrosphaerae</name>
    <dbReference type="NCBI Taxonomy" id="651561"/>
    <lineage>
        <taxon>Bacteria</taxon>
        <taxon>Pseudomonadati</taxon>
        <taxon>Bacteroidota</taxon>
        <taxon>Flavobacteriia</taxon>
        <taxon>Flavobacteriales</taxon>
        <taxon>Weeksellaceae</taxon>
        <taxon>Chryseobacterium group</taxon>
        <taxon>Chryseobacterium</taxon>
    </lineage>
</organism>
<protein>
    <recommendedName>
        <fullName evidence="1">Type II methyltransferase M.TaqI-like domain-containing protein</fullName>
    </recommendedName>
</protein>
<dbReference type="GO" id="GO:0006304">
    <property type="term" value="P:DNA modification"/>
    <property type="evidence" value="ECO:0007669"/>
    <property type="project" value="InterPro"/>
</dbReference>
<dbReference type="EMBL" id="RYFC01000003">
    <property type="protein sequence ID" value="RTZ46825.1"/>
    <property type="molecule type" value="Genomic_DNA"/>
</dbReference>